<dbReference type="GO" id="GO:0005886">
    <property type="term" value="C:plasma membrane"/>
    <property type="evidence" value="ECO:0007669"/>
    <property type="project" value="UniProtKB-SubCell"/>
</dbReference>
<dbReference type="Pfam" id="PF13190">
    <property type="entry name" value="PDGLE"/>
    <property type="match status" value="1"/>
</dbReference>
<evidence type="ECO:0000313" key="10">
    <source>
        <dbReference type="Proteomes" id="UP000017090"/>
    </source>
</evidence>
<organism evidence="9 10">
    <name type="scientific">Megasphaera vaginalis</name>
    <name type="common">ex Srinivasan et al. 2021</name>
    <dbReference type="NCBI Taxonomy" id="1111454"/>
    <lineage>
        <taxon>Bacteria</taxon>
        <taxon>Bacillati</taxon>
        <taxon>Bacillota</taxon>
        <taxon>Negativicutes</taxon>
        <taxon>Veillonellales</taxon>
        <taxon>Veillonellaceae</taxon>
        <taxon>Megasphaera</taxon>
    </lineage>
</organism>
<keyword evidence="3" id="KW-1003">Cell membrane</keyword>
<dbReference type="PANTHER" id="PTHR34229:SF1">
    <property type="entry name" value="METAL TRANSPORT PROTEIN HI_1621-RELATED"/>
    <property type="match status" value="1"/>
</dbReference>
<accession>U7UB89</accession>
<dbReference type="EMBL" id="AWXA01000059">
    <property type="protein sequence ID" value="ERT56625.1"/>
    <property type="molecule type" value="Genomic_DNA"/>
</dbReference>
<evidence type="ECO:0000313" key="9">
    <source>
        <dbReference type="EMBL" id="ERT56625.1"/>
    </source>
</evidence>
<keyword evidence="2" id="KW-0813">Transport</keyword>
<keyword evidence="6 7" id="KW-0472">Membrane</keyword>
<dbReference type="Pfam" id="PF01891">
    <property type="entry name" value="CbiM"/>
    <property type="match status" value="1"/>
</dbReference>
<feature type="domain" description="PDGLE" evidence="8">
    <location>
        <begin position="229"/>
        <end position="316"/>
    </location>
</feature>
<reference evidence="9 10" key="1">
    <citation type="submission" date="2013-09" db="EMBL/GenBank/DDBJ databases">
        <authorList>
            <person name="Durkin A.S."/>
            <person name="Haft D.R."/>
            <person name="McCorrison J."/>
            <person name="Torralba M."/>
            <person name="Gillis M."/>
            <person name="Haft D.H."/>
            <person name="Methe B."/>
            <person name="Sutton G."/>
            <person name="Nelson K.E."/>
        </authorList>
    </citation>
    <scope>NUCLEOTIDE SEQUENCE [LARGE SCALE GENOMIC DNA]</scope>
    <source>
        <strain evidence="9 10">BV3C16-1</strain>
    </source>
</reference>
<dbReference type="InterPro" id="IPR002751">
    <property type="entry name" value="CbiM/NikMN"/>
</dbReference>
<comment type="caution">
    <text evidence="9">The sequence shown here is derived from an EMBL/GenBank/DDBJ whole genome shotgun (WGS) entry which is preliminary data.</text>
</comment>
<evidence type="ECO:0000256" key="1">
    <source>
        <dbReference type="ARBA" id="ARBA00004651"/>
    </source>
</evidence>
<keyword evidence="4 7" id="KW-0812">Transmembrane</keyword>
<feature type="transmembrane region" description="Helical" evidence="7">
    <location>
        <begin position="103"/>
        <end position="123"/>
    </location>
</feature>
<dbReference type="PATRIC" id="fig|1111454.3.peg.2086"/>
<dbReference type="STRING" id="1111454.HMPREF1250_0465"/>
<keyword evidence="5 7" id="KW-1133">Transmembrane helix</keyword>
<feature type="transmembrane region" description="Helical" evidence="7">
    <location>
        <begin position="7"/>
        <end position="28"/>
    </location>
</feature>
<dbReference type="PANTHER" id="PTHR34229">
    <property type="entry name" value="METAL TRANSPORT PROTEIN HI_1621-RELATED"/>
    <property type="match status" value="1"/>
</dbReference>
<dbReference type="InterPro" id="IPR025937">
    <property type="entry name" value="PDGLE_dom"/>
</dbReference>
<evidence type="ECO:0000256" key="2">
    <source>
        <dbReference type="ARBA" id="ARBA00022448"/>
    </source>
</evidence>
<proteinExistence type="predicted"/>
<evidence type="ECO:0000259" key="8">
    <source>
        <dbReference type="Pfam" id="PF13190"/>
    </source>
</evidence>
<dbReference type="eggNOG" id="COG0310">
    <property type="taxonomic scope" value="Bacteria"/>
</dbReference>
<evidence type="ECO:0000256" key="4">
    <source>
        <dbReference type="ARBA" id="ARBA00022692"/>
    </source>
</evidence>
<name>U7UB89_9FIRM</name>
<dbReference type="AlphaFoldDB" id="U7UB89"/>
<dbReference type="NCBIfam" id="NF008873">
    <property type="entry name" value="PRK11909.1"/>
    <property type="match status" value="1"/>
</dbReference>
<dbReference type="RefSeq" id="WP_023054552.1">
    <property type="nucleotide sequence ID" value="NZ_AWXA01000059.1"/>
</dbReference>
<gene>
    <name evidence="9" type="ORF">HMPREF1250_0465</name>
</gene>
<feature type="transmembrane region" description="Helical" evidence="7">
    <location>
        <begin position="72"/>
        <end position="97"/>
    </location>
</feature>
<sequence>MHIPENYLSPSTCGIFDALMVPVWLISVRKVREDIPREKLPLLGIAAALSFLSMMINIPLPGGTTGHAVGGTLIAILFGPYAACLAISIALFIQALFFGDGGILAFGANCFNMAFILPFIAYFTYDKLKKKIPAGLAASIAAYIGINAAALLAAVEFGIQPLLFTDGAGQALYCPYPLQISVPAMMLGHLTLFGLAEAIFTTAVLSYIRKTSPNLFTLNGPSRSDKSVLALLGALILATPLGLLSAGTAWGEWAPEELADTTYFGTALGYTPSGMENGFSFTSFLPDYTVAGLPDELGYMLSAVIGTALLMIIFKLVPTFMPPRAHAKTTVHRDS</sequence>
<evidence type="ECO:0000256" key="6">
    <source>
        <dbReference type="ARBA" id="ARBA00023136"/>
    </source>
</evidence>
<keyword evidence="10" id="KW-1185">Reference proteome</keyword>
<evidence type="ECO:0000256" key="5">
    <source>
        <dbReference type="ARBA" id="ARBA00022989"/>
    </source>
</evidence>
<feature type="transmembrane region" description="Helical" evidence="7">
    <location>
        <begin position="228"/>
        <end position="250"/>
    </location>
</feature>
<feature type="transmembrane region" description="Helical" evidence="7">
    <location>
        <begin position="297"/>
        <end position="317"/>
    </location>
</feature>
<comment type="subcellular location">
    <subcellularLocation>
        <location evidence="1">Cell membrane</location>
        <topology evidence="1">Multi-pass membrane protein</topology>
    </subcellularLocation>
</comment>
<feature type="transmembrane region" description="Helical" evidence="7">
    <location>
        <begin position="40"/>
        <end position="60"/>
    </location>
</feature>
<feature type="transmembrane region" description="Helical" evidence="7">
    <location>
        <begin position="186"/>
        <end position="208"/>
    </location>
</feature>
<evidence type="ECO:0000256" key="7">
    <source>
        <dbReference type="SAM" id="Phobius"/>
    </source>
</evidence>
<feature type="transmembrane region" description="Helical" evidence="7">
    <location>
        <begin position="135"/>
        <end position="155"/>
    </location>
</feature>
<dbReference type="OrthoDB" id="5395048at2"/>
<dbReference type="Proteomes" id="UP000017090">
    <property type="component" value="Unassembled WGS sequence"/>
</dbReference>
<dbReference type="NCBIfam" id="NF005598">
    <property type="entry name" value="PRK07331.1"/>
    <property type="match status" value="1"/>
</dbReference>
<protein>
    <submittedName>
        <fullName evidence="9">Cobalt uptake substrate-specific transmembrane region</fullName>
    </submittedName>
</protein>
<evidence type="ECO:0000256" key="3">
    <source>
        <dbReference type="ARBA" id="ARBA00022475"/>
    </source>
</evidence>
<dbReference type="Gene3D" id="1.10.1760.20">
    <property type="match status" value="1"/>
</dbReference>
<dbReference type="GO" id="GO:0000041">
    <property type="term" value="P:transition metal ion transport"/>
    <property type="evidence" value="ECO:0007669"/>
    <property type="project" value="InterPro"/>
</dbReference>